<accession>A0A0J7KNB1</accession>
<dbReference type="PANTHER" id="PTHR22639">
    <property type="entry name" value="GAG-RELATED PROTEIN"/>
    <property type="match status" value="1"/>
</dbReference>
<dbReference type="CDD" id="cd09077">
    <property type="entry name" value="R1-I-EN"/>
    <property type="match status" value="1"/>
</dbReference>
<dbReference type="InterPro" id="IPR042509">
    <property type="entry name" value="ZCCHC3"/>
</dbReference>
<feature type="domain" description="CCHC-type" evidence="4">
    <location>
        <begin position="1700"/>
        <end position="1715"/>
    </location>
</feature>
<dbReference type="SUPFAM" id="SSF56219">
    <property type="entry name" value="DNase I-like"/>
    <property type="match status" value="1"/>
</dbReference>
<feature type="region of interest" description="Disordered" evidence="3">
    <location>
        <begin position="504"/>
        <end position="577"/>
    </location>
</feature>
<evidence type="ECO:0000313" key="5">
    <source>
        <dbReference type="EMBL" id="KMQ91734.1"/>
    </source>
</evidence>
<keyword evidence="5" id="KW-0548">Nucleotidyltransferase</keyword>
<feature type="non-terminal residue" evidence="5">
    <location>
        <position position="2150"/>
    </location>
</feature>
<name>A0A0J7KNB1_LASNI</name>
<keyword evidence="5" id="KW-0808">Transferase</keyword>
<feature type="compositionally biased region" description="Basic and acidic residues" evidence="3">
    <location>
        <begin position="1113"/>
        <end position="1127"/>
    </location>
</feature>
<dbReference type="GO" id="GO:0003723">
    <property type="term" value="F:RNA binding"/>
    <property type="evidence" value="ECO:0007669"/>
    <property type="project" value="InterPro"/>
</dbReference>
<dbReference type="PROSITE" id="PS50158">
    <property type="entry name" value="ZF_CCHC"/>
    <property type="match status" value="2"/>
</dbReference>
<dbReference type="GO" id="GO:0008270">
    <property type="term" value="F:zinc ion binding"/>
    <property type="evidence" value="ECO:0007669"/>
    <property type="project" value="UniProtKB-KW"/>
</dbReference>
<evidence type="ECO:0000256" key="2">
    <source>
        <dbReference type="SAM" id="Coils"/>
    </source>
</evidence>
<feature type="domain" description="CCHC-type" evidence="4">
    <location>
        <begin position="844"/>
        <end position="858"/>
    </location>
</feature>
<dbReference type="Pfam" id="PF14529">
    <property type="entry name" value="Exo_endo_phos_2"/>
    <property type="match status" value="1"/>
</dbReference>
<reference evidence="5 6" key="1">
    <citation type="submission" date="2015-04" db="EMBL/GenBank/DDBJ databases">
        <title>Lasius niger genome sequencing.</title>
        <authorList>
            <person name="Konorov E.A."/>
            <person name="Nikitin M.A."/>
            <person name="Kirill M.V."/>
            <person name="Chang P."/>
        </authorList>
    </citation>
    <scope>NUCLEOTIDE SEQUENCE [LARGE SCALE GENOMIC DNA]</scope>
    <source>
        <tissue evidence="5">Whole</tissue>
    </source>
</reference>
<feature type="region of interest" description="Disordered" evidence="3">
    <location>
        <begin position="1026"/>
        <end position="1078"/>
    </location>
</feature>
<feature type="compositionally biased region" description="Basic residues" evidence="3">
    <location>
        <begin position="529"/>
        <end position="541"/>
    </location>
</feature>
<dbReference type="PANTHER" id="PTHR22639:SF3">
    <property type="entry name" value="ZINC FINGER CCHC DOMAIN-CONTAINING PROTEIN 3"/>
    <property type="match status" value="1"/>
</dbReference>
<evidence type="ECO:0000259" key="4">
    <source>
        <dbReference type="PROSITE" id="PS50158"/>
    </source>
</evidence>
<feature type="compositionally biased region" description="Pro residues" evidence="3">
    <location>
        <begin position="551"/>
        <end position="567"/>
    </location>
</feature>
<gene>
    <name evidence="5" type="ORF">RF55_8361</name>
</gene>
<keyword evidence="1" id="KW-0862">Zinc</keyword>
<dbReference type="Pfam" id="PF00098">
    <property type="entry name" value="zf-CCHC"/>
    <property type="match status" value="2"/>
</dbReference>
<comment type="caution">
    <text evidence="5">The sequence shown here is derived from an EMBL/GenBank/DDBJ whole genome shotgun (WGS) entry which is preliminary data.</text>
</comment>
<feature type="coiled-coil region" evidence="2">
    <location>
        <begin position="1263"/>
        <end position="1321"/>
    </location>
</feature>
<feature type="compositionally biased region" description="Polar residues" evidence="3">
    <location>
        <begin position="1475"/>
        <end position="1498"/>
    </location>
</feature>
<keyword evidence="1" id="KW-0863">Zinc-finger</keyword>
<dbReference type="EMBL" id="LBMM01005189">
    <property type="protein sequence ID" value="KMQ91734.1"/>
    <property type="molecule type" value="Genomic_DNA"/>
</dbReference>
<dbReference type="GO" id="GO:0002218">
    <property type="term" value="P:activation of innate immune response"/>
    <property type="evidence" value="ECO:0007669"/>
    <property type="project" value="InterPro"/>
</dbReference>
<dbReference type="Gene3D" id="3.60.10.10">
    <property type="entry name" value="Endonuclease/exonuclease/phosphatase"/>
    <property type="match status" value="1"/>
</dbReference>
<protein>
    <submittedName>
        <fullName evidence="5">Reverse transcriptase</fullName>
    </submittedName>
</protein>
<dbReference type="SUPFAM" id="SSF57756">
    <property type="entry name" value="Retrovirus zinc finger-like domains"/>
    <property type="match status" value="2"/>
</dbReference>
<dbReference type="InterPro" id="IPR005135">
    <property type="entry name" value="Endo/exonuclease/phosphatase"/>
</dbReference>
<keyword evidence="1" id="KW-0479">Metal-binding</keyword>
<dbReference type="GO" id="GO:0003690">
    <property type="term" value="F:double-stranded DNA binding"/>
    <property type="evidence" value="ECO:0007669"/>
    <property type="project" value="InterPro"/>
</dbReference>
<keyword evidence="5" id="KW-0695">RNA-directed DNA polymerase</keyword>
<feature type="region of interest" description="Disordered" evidence="3">
    <location>
        <begin position="1091"/>
        <end position="1171"/>
    </location>
</feature>
<dbReference type="GO" id="GO:0003964">
    <property type="term" value="F:RNA-directed DNA polymerase activity"/>
    <property type="evidence" value="ECO:0007669"/>
    <property type="project" value="UniProtKB-KW"/>
</dbReference>
<keyword evidence="6" id="KW-1185">Reference proteome</keyword>
<dbReference type="Proteomes" id="UP000036403">
    <property type="component" value="Unassembled WGS sequence"/>
</dbReference>
<feature type="region of interest" description="Disordered" evidence="3">
    <location>
        <begin position="384"/>
        <end position="405"/>
    </location>
</feature>
<evidence type="ECO:0000313" key="6">
    <source>
        <dbReference type="Proteomes" id="UP000036403"/>
    </source>
</evidence>
<dbReference type="InterPro" id="IPR036875">
    <property type="entry name" value="Znf_CCHC_sf"/>
</dbReference>
<sequence>MGGNRPRGRITLAKTTFQDYGMDEKNLEDVPAQGDGPPRARQSGNIVPVPAGSSSDDGLAVGSEESPTVALTIASAGEDVTCGRTFDPGVGGLPDGSDLQPVVRLARLDVGLGSSGTSGGSGTSSGRRTPICGSFEPQSGGDVTVAVSSAEKPVTVSDVVETVTVSGAAGTVSVFGSCESSAVSGMRARVPSAIVISDDESVANPSSKGAVGKVSLGRVEKPFRRRRGRPPTTGEWVGITEALERYNAARAVEMELDEVEYILDPRVLPKETKGKRDLPSIETLRKDLSDYSYEAIRKKAGESFNFIDKLSDKSSGISGKLIHELRVASRNLVASITELSDRAERQELEVLKRNRGNEYLIRDVERLRGELEIARVEIVSLRSSVSPSGRSPPHKKTKGLVDSETREVGTQMDLEEVSFGPISAPLPVSPAVGKVTVDRCCSPVWSNEESALPVIEGASRGGESGVSPSGSRDLTALEQSLLDHIEALFSQRNSLQEDIGRIRRGMEDPQKDPIPSVSNAGPNESRSATKARKRRSRKRGKGPSVGDLTGPPLPPPTGVGAAPPPCVEPLGVSPVLGDDQWSQVVGRKARRASRAMAALGGRPSALPGHGTAPGPVKGVRVERIAAPRPARVAPPSTGRLEGRGVRAPRIRPPTTAVVSVTIKPGSKLEYREIMSEARSKIDLRALGIVNSRIRQAINGGVLIQIPGKDRVKLADDLANKMEEVFEGKDVVIGRPSKLAELRVRGIDVSVTPVCVTSAIALAGGCDAKCVQVGQIRETAYGFGSVWVRCPALAARRVAAAGRVGLGWGFASVELLPPRPLVCYRCLLRGHTRSQCGSEIDRSDRCYRCGTPGHRANSCMSAPRCPLCTDLGGLADHVWGGSECCPASESVRAPGVRSSKRSSVPFARRIGSISSPINKRSGEEGAGALADNLIQLPLADFASTTGCLGAPAAGVAGTIVPGAPTSSSNEGLAGVLEAGIPVNSATVVEQVLEEDPSPKKDSYTGLALKTRSIDDILKDVYKGYKSVVPSAGEPRDSSGQEGDTFFGDSPPTEHHLKKNAEMEVDSEASGKKRKAEASLVVGSSSDEIIALSTSSRRRRRRNRMAVSSPSRVSVSDHIDLTAEYETPHGSDLTDAESVGGLGVSRRQASKTRGDGGVKSSTPRKGKKPAIFGSKIDFNPDLDSISSSQLLGMSATNAGLIGLECVEVVESVRARSSNFQGSWSGRMRVKLNKINDVIRALTQKAESSGDPALLEARVRELSDELLATKKESGNERAELDKLKAENVALRKEIVGMRSELGRLDKIERENDDLWKVVKDLKAELSGLKKGGITVGGSTNIGASGSSVAPPSSVAGALVVALPESRVVGSSRDTPVTRKKTEVLTEHLVKDDVKGNSGGTAPVAMEWERLPQRTPKPSKPKVVSNVQLVPPGGSGSATKKRRIHRKSVGEPNAGSELVKVAVRNTPSGKGGVGGSRGNPESGTPNKKQGSKPSLNKGTVTGSKRKPRGPVPPRTAAVSITSRSEGFSYKDALVKARSEISLGDLKIESTRLRRAANGGYLIEILDKDNAGKAQALREQLKNLIPEEQAIVACPVTYGELRFVGLDDTILPEEVVQLIASEGKCEEGDIRIGRIQPMRNGLSTIWAKCPLSAAAVIAQKKRVRMGWTFVKVELLKSRPMQCFKCWGFGHVRFSCTSTIDRSNLCFNCGGEGHSLRDCRSPSHCVEEAWEAGLWEPSQNGGGGAEVRNEESHVMSVSVLQCNINHSWSAQDMLEQHLIELKIGLCVVSEPIRVPSTVLWFGSDDGKAAIRWNPEVLRSPCTLSGKGRHFVAVRCRDFHVILCYVSPSLPIADFREFLEELSGAVRAMSGKIIVCGDFNSKSSLWGSPITDNRGDEVERWAAANDLRIANVGNVPTCVRPQGSSIIDLTWVSPQAVGFIGDWSVREDVETLSDHAYITFSVGFSPTRSTGSCGAGRRWNLSKMDMAAFDLSLVWACYDDSLGDDAFSAGEFALWLEDTMVEACEASAPRIGPRQPKRAAYWWSDSIAELRSSCVRARRRWTRGRRARRPLPVVEDLRLEYRTKKKDLKRAINRAKSAAWRELILTLDNDPWGLPYRLVLNRLRRASPSLSEMLEPEVLDRLLDGLFPRGSERDAPG</sequence>
<keyword evidence="2" id="KW-0175">Coiled coil</keyword>
<feature type="region of interest" description="Disordered" evidence="3">
    <location>
        <begin position="1"/>
        <end position="66"/>
    </location>
</feature>
<dbReference type="OrthoDB" id="7699172at2759"/>
<proteinExistence type="predicted"/>
<dbReference type="PaxDb" id="67767-A0A0J7KNB1"/>
<evidence type="ECO:0000256" key="1">
    <source>
        <dbReference type="PROSITE-ProRule" id="PRU00047"/>
    </source>
</evidence>
<evidence type="ECO:0000256" key="3">
    <source>
        <dbReference type="SAM" id="MobiDB-lite"/>
    </source>
</evidence>
<dbReference type="InterPro" id="IPR036691">
    <property type="entry name" value="Endo/exonu/phosph_ase_sf"/>
</dbReference>
<dbReference type="SMART" id="SM00343">
    <property type="entry name" value="ZnF_C2HC"/>
    <property type="match status" value="4"/>
</dbReference>
<organism evidence="5 6">
    <name type="scientific">Lasius niger</name>
    <name type="common">Black garden ant</name>
    <dbReference type="NCBI Taxonomy" id="67767"/>
    <lineage>
        <taxon>Eukaryota</taxon>
        <taxon>Metazoa</taxon>
        <taxon>Ecdysozoa</taxon>
        <taxon>Arthropoda</taxon>
        <taxon>Hexapoda</taxon>
        <taxon>Insecta</taxon>
        <taxon>Pterygota</taxon>
        <taxon>Neoptera</taxon>
        <taxon>Endopterygota</taxon>
        <taxon>Hymenoptera</taxon>
        <taxon>Apocrita</taxon>
        <taxon>Aculeata</taxon>
        <taxon>Formicoidea</taxon>
        <taxon>Formicidae</taxon>
        <taxon>Formicinae</taxon>
        <taxon>Lasius</taxon>
        <taxon>Lasius</taxon>
    </lineage>
</organism>
<feature type="compositionally biased region" description="Basic and acidic residues" evidence="3">
    <location>
        <begin position="1050"/>
        <end position="1060"/>
    </location>
</feature>
<dbReference type="InterPro" id="IPR001878">
    <property type="entry name" value="Znf_CCHC"/>
</dbReference>
<dbReference type="Gene3D" id="4.10.60.10">
    <property type="entry name" value="Zinc finger, CCHC-type"/>
    <property type="match status" value="2"/>
</dbReference>
<feature type="region of interest" description="Disordered" evidence="3">
    <location>
        <begin position="1389"/>
        <end position="1515"/>
    </location>
</feature>